<evidence type="ECO:0000256" key="5">
    <source>
        <dbReference type="PIRSR" id="PIRSR604294-1"/>
    </source>
</evidence>
<dbReference type="GO" id="GO:0016121">
    <property type="term" value="P:carotene catabolic process"/>
    <property type="evidence" value="ECO:0007669"/>
    <property type="project" value="TreeGrafter"/>
</dbReference>
<dbReference type="EMBL" id="HBJA01045075">
    <property type="protein sequence ID" value="CAE0804495.1"/>
    <property type="molecule type" value="Transcribed_RNA"/>
</dbReference>
<evidence type="ECO:0000256" key="4">
    <source>
        <dbReference type="ARBA" id="ARBA00023004"/>
    </source>
</evidence>
<keyword evidence="6" id="KW-0812">Transmembrane</keyword>
<keyword evidence="4 5" id="KW-0408">Iron</keyword>
<evidence type="ECO:0000313" key="8">
    <source>
        <dbReference type="EMBL" id="CAE0804495.1"/>
    </source>
</evidence>
<evidence type="ECO:0000256" key="1">
    <source>
        <dbReference type="ARBA" id="ARBA00006787"/>
    </source>
</evidence>
<keyword evidence="3" id="KW-0560">Oxidoreductase</keyword>
<dbReference type="EMBL" id="HBJA01045074">
    <property type="protein sequence ID" value="CAE0804494.1"/>
    <property type="molecule type" value="Transcribed_RNA"/>
</dbReference>
<proteinExistence type="inferred from homology"/>
<keyword evidence="2 5" id="KW-0479">Metal-binding</keyword>
<feature type="binding site" evidence="5">
    <location>
        <position position="679"/>
    </location>
    <ligand>
        <name>Fe cation</name>
        <dbReference type="ChEBI" id="CHEBI:24875"/>
        <note>catalytic</note>
    </ligand>
</feature>
<organism evidence="8">
    <name type="scientific">Eutreptiella gymnastica</name>
    <dbReference type="NCBI Taxonomy" id="73025"/>
    <lineage>
        <taxon>Eukaryota</taxon>
        <taxon>Discoba</taxon>
        <taxon>Euglenozoa</taxon>
        <taxon>Euglenida</taxon>
        <taxon>Spirocuta</taxon>
        <taxon>Euglenophyceae</taxon>
        <taxon>Eutreptiales</taxon>
        <taxon>Eutreptiaceae</taxon>
        <taxon>Eutreptiella</taxon>
    </lineage>
</organism>
<comment type="cofactor">
    <cofactor evidence="5">
        <name>Fe(2+)</name>
        <dbReference type="ChEBI" id="CHEBI:29033"/>
    </cofactor>
    <text evidence="5">Binds 1 Fe(2+) ion per subunit.</text>
</comment>
<evidence type="ECO:0000256" key="2">
    <source>
        <dbReference type="ARBA" id="ARBA00022723"/>
    </source>
</evidence>
<sequence>MSRTNLLNSPTPVYDVLQPHPRTTANEHRNKVLLSILSSGLIAFSVSYLWLSTERTSAQSLYLSSMPRTVTTQSSSRPLVHLPVQTLRSSTSSNTDVPFVLAPQAGAESARPVSAGYGTAGVAQGLHRFPGLVAGVFAVAVGTLIWTTRKLMATSAPKVGLEDVAVDKAWCMSTIAARPEVPMQDVFENYKTGYQSVTKDIEDECWLEVTQGKIPEGLVGTLLRNGPALFERGGQKREYLDGDGMISQVAVKDGKVHFKSRFVGTDSFKREEEAGRFTDMTIFTAEDPRPEILGGPIWLYRLRDDIFGGPPSPKNNGAYNALHWAGKTMAIDWGRPWALDNDTLEVVGDGKTDALSKINYTAHYRIMENDDGTSTIVFFNPHTDWAKYKSTVSFYEFDEQGNQLSSKVVEFDATYFHDLIVTDNYYVLFDCPIKMDYGKAFVGYPLGKNSLGNTVSEDTDKAPLFRIYPRRGNEEPIFVESPYFCYAFHHVNGFDDGKKMVFDTCTWDRFTLYFTDIVKPDGKEFYPKTKMSRFVIDLEKGTCERKVIHETPCEYPVVGPKGTGKPYQHSYMCTSAVKDGEVHGPLQAITKVSMKDTSVDCAEATLESWVPGDYKFSMEPVFAQRPGAKAEDDGWILSLIHDGTPGNVGTDFVVLDAQNVEQGPIATCRLPHYVPIGVHGSFTPEYLGPATA</sequence>
<accession>A0A6T1Z5V0</accession>
<name>A0A6T1Z5V0_9EUGL</name>
<feature type="transmembrane region" description="Helical" evidence="6">
    <location>
        <begin position="32"/>
        <end position="51"/>
    </location>
</feature>
<dbReference type="AlphaFoldDB" id="A0A6T1Z5V0"/>
<protein>
    <submittedName>
        <fullName evidence="8">Uncharacterized protein</fullName>
    </submittedName>
</protein>
<reference evidence="8" key="1">
    <citation type="submission" date="2021-01" db="EMBL/GenBank/DDBJ databases">
        <authorList>
            <person name="Corre E."/>
            <person name="Pelletier E."/>
            <person name="Niang G."/>
            <person name="Scheremetjew M."/>
            <person name="Finn R."/>
            <person name="Kale V."/>
            <person name="Holt S."/>
            <person name="Cochrane G."/>
            <person name="Meng A."/>
            <person name="Brown T."/>
            <person name="Cohen L."/>
        </authorList>
    </citation>
    <scope>NUCLEOTIDE SEQUENCE</scope>
    <source>
        <strain evidence="8">CCMP1594</strain>
    </source>
</reference>
<keyword evidence="6" id="KW-1133">Transmembrane helix</keyword>
<evidence type="ECO:0000313" key="7">
    <source>
        <dbReference type="EMBL" id="CAE0804494.1"/>
    </source>
</evidence>
<comment type="similarity">
    <text evidence="1">Belongs to the carotenoid oxygenase family.</text>
</comment>
<feature type="binding site" evidence="5">
    <location>
        <position position="417"/>
    </location>
    <ligand>
        <name>Fe cation</name>
        <dbReference type="ChEBI" id="CHEBI:24875"/>
        <note>catalytic</note>
    </ligand>
</feature>
<feature type="binding site" evidence="5">
    <location>
        <position position="489"/>
    </location>
    <ligand>
        <name>Fe cation</name>
        <dbReference type="ChEBI" id="CHEBI:24875"/>
        <note>catalytic</note>
    </ligand>
</feature>
<keyword evidence="6" id="KW-0472">Membrane</keyword>
<evidence type="ECO:0000256" key="6">
    <source>
        <dbReference type="SAM" id="Phobius"/>
    </source>
</evidence>
<gene>
    <name evidence="7" type="ORF">EGYM00163_LOCUS15618</name>
    <name evidence="8" type="ORF">EGYM00163_LOCUS15619</name>
</gene>
<dbReference type="InterPro" id="IPR004294">
    <property type="entry name" value="Carotenoid_Oase"/>
</dbReference>
<dbReference type="Pfam" id="PF03055">
    <property type="entry name" value="RPE65"/>
    <property type="match status" value="1"/>
</dbReference>
<dbReference type="GO" id="GO:0046872">
    <property type="term" value="F:metal ion binding"/>
    <property type="evidence" value="ECO:0007669"/>
    <property type="project" value="UniProtKB-KW"/>
</dbReference>
<evidence type="ECO:0000256" key="3">
    <source>
        <dbReference type="ARBA" id="ARBA00023002"/>
    </source>
</evidence>
<dbReference type="PANTHER" id="PTHR10543">
    <property type="entry name" value="BETA-CAROTENE DIOXYGENASE"/>
    <property type="match status" value="1"/>
</dbReference>
<feature type="binding site" evidence="5">
    <location>
        <position position="363"/>
    </location>
    <ligand>
        <name>Fe cation</name>
        <dbReference type="ChEBI" id="CHEBI:24875"/>
        <note>catalytic</note>
    </ligand>
</feature>
<dbReference type="PANTHER" id="PTHR10543:SF89">
    <property type="entry name" value="CAROTENOID 9,10(9',10')-CLEAVAGE DIOXYGENASE 1"/>
    <property type="match status" value="1"/>
</dbReference>
<dbReference type="GO" id="GO:0010436">
    <property type="term" value="F:carotenoid dioxygenase activity"/>
    <property type="evidence" value="ECO:0007669"/>
    <property type="project" value="TreeGrafter"/>
</dbReference>